<dbReference type="EMBL" id="CP158367">
    <property type="protein sequence ID" value="XBX74790.1"/>
    <property type="molecule type" value="Genomic_DNA"/>
</dbReference>
<dbReference type="HAMAP" id="MF_00800">
    <property type="entry name" value="UPF0340"/>
    <property type="match status" value="1"/>
</dbReference>
<dbReference type="AlphaFoldDB" id="A0AAU7VL84"/>
<dbReference type="InterPro" id="IPR028345">
    <property type="entry name" value="Antibiotic_NAT-like"/>
</dbReference>
<name>A0AAU7VL84_9FIRM</name>
<dbReference type="NCBIfam" id="TIGR01440">
    <property type="entry name" value="TIGR01440 family protein"/>
    <property type="match status" value="1"/>
</dbReference>
<evidence type="ECO:0000256" key="1">
    <source>
        <dbReference type="HAMAP-Rule" id="MF_00800"/>
    </source>
</evidence>
<dbReference type="PIRSF" id="PIRSF007510">
    <property type="entry name" value="UCP007510"/>
    <property type="match status" value="1"/>
</dbReference>
<dbReference type="RefSeq" id="WP_350343539.1">
    <property type="nucleotide sequence ID" value="NZ_CP158367.1"/>
</dbReference>
<dbReference type="Pfam" id="PF04260">
    <property type="entry name" value="DUF436"/>
    <property type="match status" value="1"/>
</dbReference>
<reference evidence="2" key="2">
    <citation type="submission" date="2024-06" db="EMBL/GenBank/DDBJ databases">
        <authorList>
            <person name="Petrova K.O."/>
            <person name="Toshchakov S.V."/>
            <person name="Boltjanskaja Y.V."/>
            <person name="Kevbrin V."/>
        </authorList>
    </citation>
    <scope>NUCLEOTIDE SEQUENCE</scope>
    <source>
        <strain evidence="2">Z-910T</strain>
    </source>
</reference>
<sequence>MKIRVSMLRIGGDIIYYQQVTAALDELQEKINLSSKELMVIGCSTSEVMGKHIGKASNWKVASEILEGLLNFKEKHKIHLAIQCCEHLNRALIVERGVCSLYNLDQVTVMPHRKAGGALAEHAMESFQDPVVVEELRQQAKAAIDIGSTIIGMHLKPVVVPVRLNNNKVGAASVIAANTRPKLIGGERAKY</sequence>
<gene>
    <name evidence="2" type="ORF">PRVXT_002849</name>
</gene>
<dbReference type="Gene3D" id="3.40.50.10360">
    <property type="entry name" value="Hypothetical protein TT1679"/>
    <property type="match status" value="1"/>
</dbReference>
<organism evidence="2">
    <name type="scientific">Proteinivorax tanatarense</name>
    <dbReference type="NCBI Taxonomy" id="1260629"/>
    <lineage>
        <taxon>Bacteria</taxon>
        <taxon>Bacillati</taxon>
        <taxon>Bacillota</taxon>
        <taxon>Clostridia</taxon>
        <taxon>Eubacteriales</taxon>
        <taxon>Proteinivoracaceae</taxon>
        <taxon>Proteinivorax</taxon>
    </lineage>
</organism>
<dbReference type="InterPro" id="IPR006340">
    <property type="entry name" value="DUF436"/>
</dbReference>
<reference evidence="2" key="1">
    <citation type="journal article" date="2013" name="Extremophiles">
        <title>Proteinivorax tanatarense gen. nov., sp. nov., an anaerobic, haloalkaliphilic, proteolytic bacterium isolated from a decaying algal bloom, and proposal of Proteinivoraceae fam. nov.</title>
        <authorList>
            <person name="Kevbrin V."/>
            <person name="Boltyanskaya Y."/>
            <person name="Zhilina T."/>
            <person name="Kolganova T."/>
            <person name="Lavrentjeva E."/>
            <person name="Kuznetsov B."/>
        </authorList>
    </citation>
    <scope>NUCLEOTIDE SEQUENCE</scope>
    <source>
        <strain evidence="2">Z-910T</strain>
    </source>
</reference>
<evidence type="ECO:0000313" key="2">
    <source>
        <dbReference type="EMBL" id="XBX74790.1"/>
    </source>
</evidence>
<protein>
    <recommendedName>
        <fullName evidence="1">UPF0340 protein PRVXT_002849</fullName>
    </recommendedName>
</protein>
<proteinExistence type="inferred from homology"/>
<accession>A0AAU7VL84</accession>
<dbReference type="SUPFAM" id="SSF110710">
    <property type="entry name" value="TTHA0583/YokD-like"/>
    <property type="match status" value="1"/>
</dbReference>
<comment type="similarity">
    <text evidence="1">Belongs to the UPF0340 family.</text>
</comment>